<name>A0A081C841_VECG1</name>
<protein>
    <submittedName>
        <fullName evidence="2">Beta-lactamase-like</fullName>
    </submittedName>
</protein>
<dbReference type="PANTHER" id="PTHR42951:SF22">
    <property type="entry name" value="METALLO BETA-LACTAMASE SUPERFAMILY LIPOPROTEIN"/>
    <property type="match status" value="1"/>
</dbReference>
<dbReference type="Proteomes" id="UP000030661">
    <property type="component" value="Unassembled WGS sequence"/>
</dbReference>
<organism evidence="2">
    <name type="scientific">Vecturithrix granuli</name>
    <dbReference type="NCBI Taxonomy" id="1499967"/>
    <lineage>
        <taxon>Bacteria</taxon>
        <taxon>Candidatus Moduliflexota</taxon>
        <taxon>Candidatus Vecturitrichia</taxon>
        <taxon>Candidatus Vecturitrichales</taxon>
        <taxon>Candidatus Vecturitrichaceae</taxon>
        <taxon>Candidatus Vecturithrix</taxon>
    </lineage>
</organism>
<evidence type="ECO:0000259" key="1">
    <source>
        <dbReference type="SMART" id="SM00849"/>
    </source>
</evidence>
<dbReference type="SUPFAM" id="SSF56281">
    <property type="entry name" value="Metallo-hydrolase/oxidoreductase"/>
    <property type="match status" value="1"/>
</dbReference>
<gene>
    <name evidence="2" type="ORF">U27_00644</name>
</gene>
<dbReference type="STRING" id="1499967.U27_00644"/>
<dbReference type="AlphaFoldDB" id="A0A081C841"/>
<dbReference type="Pfam" id="PF00753">
    <property type="entry name" value="Lactamase_B"/>
    <property type="match status" value="1"/>
</dbReference>
<dbReference type="SMART" id="SM00849">
    <property type="entry name" value="Lactamase_B"/>
    <property type="match status" value="1"/>
</dbReference>
<keyword evidence="3" id="KW-1185">Reference proteome</keyword>
<dbReference type="Gene3D" id="3.60.15.10">
    <property type="entry name" value="Ribonuclease Z/Hydroxyacylglutathione hydrolase-like"/>
    <property type="match status" value="1"/>
</dbReference>
<evidence type="ECO:0000313" key="2">
    <source>
        <dbReference type="EMBL" id="GAK60746.1"/>
    </source>
</evidence>
<dbReference type="InterPro" id="IPR050855">
    <property type="entry name" value="NDM-1-like"/>
</dbReference>
<evidence type="ECO:0000313" key="3">
    <source>
        <dbReference type="Proteomes" id="UP000030661"/>
    </source>
</evidence>
<dbReference type="eggNOG" id="COG0491">
    <property type="taxonomic scope" value="Bacteria"/>
</dbReference>
<dbReference type="InterPro" id="IPR037482">
    <property type="entry name" value="ST1585_MBL-fold"/>
</dbReference>
<proteinExistence type="predicted"/>
<dbReference type="InterPro" id="IPR036866">
    <property type="entry name" value="RibonucZ/Hydroxyglut_hydro"/>
</dbReference>
<dbReference type="InterPro" id="IPR001279">
    <property type="entry name" value="Metallo-B-lactamas"/>
</dbReference>
<dbReference type="CDD" id="cd07726">
    <property type="entry name" value="ST1585-like_MBL-fold"/>
    <property type="match status" value="1"/>
</dbReference>
<accession>A0A081C841</accession>
<dbReference type="HOGENOM" id="CLU_061385_1_0_0"/>
<dbReference type="PANTHER" id="PTHR42951">
    <property type="entry name" value="METALLO-BETA-LACTAMASE DOMAIN-CONTAINING"/>
    <property type="match status" value="1"/>
</dbReference>
<sequence>MTDIHCFDHSFGITTIDTGFVRPGFDASHLIIEGDQAAFVDVGVSSAVPLLLQVLQNKHLAPEQVKYLILTHIHLDHAGAAGSLLAYLPYAQVVVHPRGVRYLAVPKRLVKGSTTVYGEARMASLFGEVLPVPSERIIAAKDHTRLDLNGRSLLLLDTAGHARHHICIVDEGSQGIFTGDTFGLSYREFDTEKRAFMFPTTPPMHFDPEAMHASIDQLLTYQPQMLYLTHFGAVSDVCRLAHDLHEGIAQFTTLARGVSAQGEERTQQLTAKMQALLLTRLRAHGCQLEETRIMDLLAPDIMLNVMGLEVWLDKTRG</sequence>
<reference evidence="2" key="1">
    <citation type="journal article" date="2015" name="PeerJ">
        <title>First genomic representation of candidate bacterial phylum KSB3 points to enhanced environmental sensing as a trigger of wastewater bulking.</title>
        <authorList>
            <person name="Sekiguchi Y."/>
            <person name="Ohashi A."/>
            <person name="Parks D.H."/>
            <person name="Yamauchi T."/>
            <person name="Tyson G.W."/>
            <person name="Hugenholtz P."/>
        </authorList>
    </citation>
    <scope>NUCLEOTIDE SEQUENCE [LARGE SCALE GENOMIC DNA]</scope>
</reference>
<dbReference type="EMBL" id="DF820474">
    <property type="protein sequence ID" value="GAK60746.1"/>
    <property type="molecule type" value="Genomic_DNA"/>
</dbReference>
<feature type="domain" description="Metallo-beta-lactamase" evidence="1">
    <location>
        <begin position="25"/>
        <end position="230"/>
    </location>
</feature>